<evidence type="ECO:0000313" key="3">
    <source>
        <dbReference type="EMBL" id="AER20397.1"/>
    </source>
</evidence>
<name>G7SGL6_STRSU</name>
<evidence type="ECO:0008006" key="5">
    <source>
        <dbReference type="Google" id="ProtNLM"/>
    </source>
</evidence>
<organism evidence="3 4">
    <name type="scientific">Streptococcus suis D12</name>
    <dbReference type="NCBI Taxonomy" id="1004952"/>
    <lineage>
        <taxon>Bacteria</taxon>
        <taxon>Bacillati</taxon>
        <taxon>Bacillota</taxon>
        <taxon>Bacilli</taxon>
        <taxon>Lactobacillales</taxon>
        <taxon>Streptococcaceae</taxon>
        <taxon>Streptococcus</taxon>
    </lineage>
</organism>
<dbReference type="AlphaFoldDB" id="G7SGL6"/>
<dbReference type="Gene3D" id="1.10.260.40">
    <property type="entry name" value="lambda repressor-like DNA-binding domains"/>
    <property type="match status" value="1"/>
</dbReference>
<dbReference type="GO" id="GO:0003677">
    <property type="term" value="F:DNA binding"/>
    <property type="evidence" value="ECO:0007669"/>
    <property type="project" value="InterPro"/>
</dbReference>
<sequence length="290" mass="31693">MRQKSIGEVLRTAREGRGWTFVDLQRITKIQAKYLQALEYNDFDFIANSDDVHSILRAYAEALELDADVLLDAYETNSLVKYYEDGEEELRSSELKRSYKVRKRKKNSYLPLIYLLLATGLIIIFVTYIVHSRLQNRASITPTTTSYSIVEQSVSEASSGTETSSTEQAQSNSTSSSSSATENVTISGSGSNIVATLKTVTYPVEVTVTAKNTTSWISLSDTLLEGGVTLTPDNPTVTTTIEEGVTSTTLVLGVVKGVEVTVGGQKLDLSALTAPPPPPPSRYRGGHFKF</sequence>
<feature type="transmembrane region" description="Helical" evidence="2">
    <location>
        <begin position="109"/>
        <end position="130"/>
    </location>
</feature>
<dbReference type="PANTHER" id="PTHR34475">
    <property type="match status" value="1"/>
</dbReference>
<protein>
    <recommendedName>
        <fullName evidence="5">Helix-turn-helix domain-containing protein</fullName>
    </recommendedName>
</protein>
<dbReference type="InterPro" id="IPR010982">
    <property type="entry name" value="Lambda_DNA-bd_dom_sf"/>
</dbReference>
<evidence type="ECO:0000256" key="2">
    <source>
        <dbReference type="SAM" id="Phobius"/>
    </source>
</evidence>
<dbReference type="PATRIC" id="fig|1004952.3.peg.2084"/>
<dbReference type="InterPro" id="IPR050400">
    <property type="entry name" value="Bact_Cytoskel_RodZ"/>
</dbReference>
<accession>G7SGL6</accession>
<evidence type="ECO:0000313" key="4">
    <source>
        <dbReference type="Proteomes" id="UP000008845"/>
    </source>
</evidence>
<reference evidence="3 4" key="1">
    <citation type="journal article" date="2011" name="BMC Genomics">
        <title>Comparative Genomic Analysis of Streptococcus suis reveals significant genomic diversity among different serotypes.</title>
        <authorList>
            <person name="Zhang A."/>
            <person name="Yang M."/>
            <person name="Hu P."/>
            <person name="Wu J."/>
            <person name="Chen B."/>
            <person name="Hua Y."/>
            <person name="Yu J."/>
            <person name="Chen H."/>
            <person name="Xiao J."/>
            <person name="Jin M."/>
        </authorList>
    </citation>
    <scope>NUCLEOTIDE SEQUENCE [LARGE SCALE GENOMIC DNA]</scope>
    <source>
        <strain evidence="3">D12</strain>
    </source>
</reference>
<dbReference type="Pfam" id="PF13413">
    <property type="entry name" value="HTH_25"/>
    <property type="match status" value="1"/>
</dbReference>
<dbReference type="Proteomes" id="UP000008845">
    <property type="component" value="Chromosome"/>
</dbReference>
<dbReference type="KEGG" id="ssk:SSUD12_2136"/>
<dbReference type="InterPro" id="IPR001387">
    <property type="entry name" value="Cro/C1-type_HTH"/>
</dbReference>
<keyword evidence="2" id="KW-1133">Transmembrane helix</keyword>
<proteinExistence type="predicted"/>
<dbReference type="PANTHER" id="PTHR34475:SF1">
    <property type="entry name" value="CYTOSKELETON PROTEIN RODZ"/>
    <property type="match status" value="1"/>
</dbReference>
<dbReference type="SUPFAM" id="SSF47413">
    <property type="entry name" value="lambda repressor-like DNA-binding domains"/>
    <property type="match status" value="1"/>
</dbReference>
<keyword evidence="2" id="KW-0472">Membrane</keyword>
<evidence type="ECO:0000256" key="1">
    <source>
        <dbReference type="SAM" id="MobiDB-lite"/>
    </source>
</evidence>
<gene>
    <name evidence="3" type="ORF">SSUD12_2136</name>
</gene>
<keyword evidence="2" id="KW-0812">Transmembrane</keyword>
<dbReference type="HOGENOM" id="CLU_047530_0_2_9"/>
<dbReference type="CDD" id="cd00093">
    <property type="entry name" value="HTH_XRE"/>
    <property type="match status" value="1"/>
</dbReference>
<feature type="region of interest" description="Disordered" evidence="1">
    <location>
        <begin position="157"/>
        <end position="184"/>
    </location>
</feature>
<dbReference type="EMBL" id="CP002644">
    <property type="protein sequence ID" value="AER20397.1"/>
    <property type="molecule type" value="Genomic_DNA"/>
</dbReference>